<dbReference type="PANTHER" id="PTHR43547:SF2">
    <property type="entry name" value="HYBRID SIGNAL TRANSDUCTION HISTIDINE KINASE C"/>
    <property type="match status" value="1"/>
</dbReference>
<name>A0A0P6XPU9_9CHLR</name>
<evidence type="ECO:0000259" key="8">
    <source>
        <dbReference type="PROSITE" id="PS50109"/>
    </source>
</evidence>
<dbReference type="InterPro" id="IPR036890">
    <property type="entry name" value="HATPase_C_sf"/>
</dbReference>
<feature type="modified residue" description="4-aspartylphosphate" evidence="7">
    <location>
        <position position="56"/>
    </location>
</feature>
<feature type="domain" description="Response regulatory" evidence="9">
    <location>
        <begin position="7"/>
        <end position="121"/>
    </location>
</feature>
<dbReference type="Pfam" id="PF02518">
    <property type="entry name" value="HATPase_c"/>
    <property type="match status" value="1"/>
</dbReference>
<dbReference type="Proteomes" id="UP000050277">
    <property type="component" value="Unassembled WGS sequence"/>
</dbReference>
<gene>
    <name evidence="10" type="ORF">SE18_13330</name>
</gene>
<dbReference type="STRING" id="70996.SE18_13330"/>
<dbReference type="SUPFAM" id="SSF55874">
    <property type="entry name" value="ATPase domain of HSP90 chaperone/DNA topoisomerase II/histidine kinase"/>
    <property type="match status" value="1"/>
</dbReference>
<dbReference type="SMART" id="SM00448">
    <property type="entry name" value="REC"/>
    <property type="match status" value="1"/>
</dbReference>
<dbReference type="SUPFAM" id="SSF55781">
    <property type="entry name" value="GAF domain-like"/>
    <property type="match status" value="1"/>
</dbReference>
<dbReference type="CDD" id="cd00082">
    <property type="entry name" value="HisKA"/>
    <property type="match status" value="1"/>
</dbReference>
<keyword evidence="3 7" id="KW-0597">Phosphoprotein</keyword>
<evidence type="ECO:0000313" key="11">
    <source>
        <dbReference type="Proteomes" id="UP000050277"/>
    </source>
</evidence>
<proteinExistence type="predicted"/>
<dbReference type="Pfam" id="PF13185">
    <property type="entry name" value="GAF_2"/>
    <property type="match status" value="1"/>
</dbReference>
<feature type="domain" description="Histidine kinase" evidence="8">
    <location>
        <begin position="321"/>
        <end position="528"/>
    </location>
</feature>
<sequence>MASGQETILVIDDSEAIRVKLQAQLRSLGYQVVLAETGRNGLNAITQHHPHLILLDYQLPDTTGLDLLRKLRTDGNTVPILLMTAEGSERIAVTAFKMGVRDYLIKPFEPQDVAQAIDRALREWRLQREKEILLGQLQGQVRQLTVLHRVGKAVTAQLDASNLLERIVEASVFLSNADEGFVQLIDDNQLVVRASHNINPLHLRELSKHTDYELATRTIKTNKPIRINSERDGIRVQANYLAQAVLMVPLLVGTEALGVLTVAATTHRRNFDEGDERLMQMLADYASIALHNARTYSTLRETQGRLVEAEKLSGMGRMAASLAHEINNPLAIIRSGLELVAQQHTPGSALGDLVQGLDEEVARIARLLYTLVNFYQPNNDGVPPDLNHLIISLMHITKPQLDKANVKLYQELATDLPAPNISSDACKQVLINLVRNAIDAMPDGGKLTIRSAHQKGQIFINVEDTGIGIPPEHRERIFEPFFSTKGVTGTGLGLSVVYGILQQVGGAISVESTVDKGSNFTLRIPVAAQRSQSPDLDSDELLIG</sequence>
<evidence type="ECO:0000256" key="1">
    <source>
        <dbReference type="ARBA" id="ARBA00000085"/>
    </source>
</evidence>
<organism evidence="10 11">
    <name type="scientific">Herpetosiphon geysericola</name>
    <dbReference type="NCBI Taxonomy" id="70996"/>
    <lineage>
        <taxon>Bacteria</taxon>
        <taxon>Bacillati</taxon>
        <taxon>Chloroflexota</taxon>
        <taxon>Chloroflexia</taxon>
        <taxon>Herpetosiphonales</taxon>
        <taxon>Herpetosiphonaceae</taxon>
        <taxon>Herpetosiphon</taxon>
    </lineage>
</organism>
<evidence type="ECO:0000256" key="5">
    <source>
        <dbReference type="ARBA" id="ARBA00022777"/>
    </source>
</evidence>
<dbReference type="InterPro" id="IPR005467">
    <property type="entry name" value="His_kinase_dom"/>
</dbReference>
<keyword evidence="4" id="KW-0808">Transferase</keyword>
<dbReference type="CDD" id="cd00156">
    <property type="entry name" value="REC"/>
    <property type="match status" value="1"/>
</dbReference>
<dbReference type="InterPro" id="IPR011006">
    <property type="entry name" value="CheY-like_superfamily"/>
</dbReference>
<dbReference type="InterPro" id="IPR003594">
    <property type="entry name" value="HATPase_dom"/>
</dbReference>
<evidence type="ECO:0000256" key="7">
    <source>
        <dbReference type="PROSITE-ProRule" id="PRU00169"/>
    </source>
</evidence>
<dbReference type="Pfam" id="PF00512">
    <property type="entry name" value="HisKA"/>
    <property type="match status" value="1"/>
</dbReference>
<dbReference type="PRINTS" id="PR00344">
    <property type="entry name" value="BCTRLSENSOR"/>
</dbReference>
<dbReference type="Pfam" id="PF00072">
    <property type="entry name" value="Response_reg"/>
    <property type="match status" value="1"/>
</dbReference>
<comment type="caution">
    <text evidence="10">The sequence shown here is derived from an EMBL/GenBank/DDBJ whole genome shotgun (WGS) entry which is preliminary data.</text>
</comment>
<dbReference type="GO" id="GO:0000155">
    <property type="term" value="F:phosphorelay sensor kinase activity"/>
    <property type="evidence" value="ECO:0007669"/>
    <property type="project" value="InterPro"/>
</dbReference>
<dbReference type="SMART" id="SM00388">
    <property type="entry name" value="HisKA"/>
    <property type="match status" value="1"/>
</dbReference>
<evidence type="ECO:0000256" key="2">
    <source>
        <dbReference type="ARBA" id="ARBA00012438"/>
    </source>
</evidence>
<dbReference type="RefSeq" id="WP_054534954.1">
    <property type="nucleotide sequence ID" value="NZ_LGKP01000022.1"/>
</dbReference>
<dbReference type="Gene3D" id="1.10.287.130">
    <property type="match status" value="1"/>
</dbReference>
<dbReference type="InterPro" id="IPR004358">
    <property type="entry name" value="Sig_transdc_His_kin-like_C"/>
</dbReference>
<evidence type="ECO:0000313" key="10">
    <source>
        <dbReference type="EMBL" id="KPL85896.1"/>
    </source>
</evidence>
<comment type="catalytic activity">
    <reaction evidence="1">
        <text>ATP + protein L-histidine = ADP + protein N-phospho-L-histidine.</text>
        <dbReference type="EC" id="2.7.13.3"/>
    </reaction>
</comment>
<dbReference type="SMART" id="SM00065">
    <property type="entry name" value="GAF"/>
    <property type="match status" value="1"/>
</dbReference>
<dbReference type="InterPro" id="IPR001789">
    <property type="entry name" value="Sig_transdc_resp-reg_receiver"/>
</dbReference>
<keyword evidence="6" id="KW-0902">Two-component regulatory system</keyword>
<evidence type="ECO:0000256" key="4">
    <source>
        <dbReference type="ARBA" id="ARBA00022679"/>
    </source>
</evidence>
<dbReference type="SMART" id="SM00387">
    <property type="entry name" value="HATPase_c"/>
    <property type="match status" value="1"/>
</dbReference>
<keyword evidence="11" id="KW-1185">Reference proteome</keyword>
<dbReference type="SUPFAM" id="SSF47384">
    <property type="entry name" value="Homodimeric domain of signal transducing histidine kinase"/>
    <property type="match status" value="1"/>
</dbReference>
<dbReference type="PANTHER" id="PTHR43547">
    <property type="entry name" value="TWO-COMPONENT HISTIDINE KINASE"/>
    <property type="match status" value="1"/>
</dbReference>
<dbReference type="InterPro" id="IPR036097">
    <property type="entry name" value="HisK_dim/P_sf"/>
</dbReference>
<dbReference type="PROSITE" id="PS50109">
    <property type="entry name" value="HIS_KIN"/>
    <property type="match status" value="1"/>
</dbReference>
<dbReference type="Gene3D" id="3.30.565.10">
    <property type="entry name" value="Histidine kinase-like ATPase, C-terminal domain"/>
    <property type="match status" value="1"/>
</dbReference>
<dbReference type="SUPFAM" id="SSF52172">
    <property type="entry name" value="CheY-like"/>
    <property type="match status" value="1"/>
</dbReference>
<dbReference type="InterPro" id="IPR003018">
    <property type="entry name" value="GAF"/>
</dbReference>
<dbReference type="Gene3D" id="3.30.450.40">
    <property type="match status" value="1"/>
</dbReference>
<dbReference type="AlphaFoldDB" id="A0A0P6XPU9"/>
<dbReference type="OrthoDB" id="9784397at2"/>
<accession>A0A0P6XPU9</accession>
<reference evidence="10 11" key="1">
    <citation type="submission" date="2015-07" db="EMBL/GenBank/DDBJ databases">
        <title>Whole genome sequence of Herpetosiphon geysericola DSM 7119.</title>
        <authorList>
            <person name="Hemp J."/>
            <person name="Ward L.M."/>
            <person name="Pace L.A."/>
            <person name="Fischer W.W."/>
        </authorList>
    </citation>
    <scope>NUCLEOTIDE SEQUENCE [LARGE SCALE GENOMIC DNA]</scope>
    <source>
        <strain evidence="10 11">DSM 7119</strain>
    </source>
</reference>
<dbReference type="InterPro" id="IPR003661">
    <property type="entry name" value="HisK_dim/P_dom"/>
</dbReference>
<dbReference type="Gene3D" id="3.40.50.2300">
    <property type="match status" value="1"/>
</dbReference>
<dbReference type="EC" id="2.7.13.3" evidence="2"/>
<evidence type="ECO:0000256" key="6">
    <source>
        <dbReference type="ARBA" id="ARBA00023012"/>
    </source>
</evidence>
<dbReference type="PROSITE" id="PS50110">
    <property type="entry name" value="RESPONSE_REGULATORY"/>
    <property type="match status" value="1"/>
</dbReference>
<evidence type="ECO:0000259" key="9">
    <source>
        <dbReference type="PROSITE" id="PS50110"/>
    </source>
</evidence>
<keyword evidence="5" id="KW-0418">Kinase</keyword>
<dbReference type="EMBL" id="LGKP01000022">
    <property type="protein sequence ID" value="KPL85896.1"/>
    <property type="molecule type" value="Genomic_DNA"/>
</dbReference>
<evidence type="ECO:0000256" key="3">
    <source>
        <dbReference type="ARBA" id="ARBA00022553"/>
    </source>
</evidence>
<protein>
    <recommendedName>
        <fullName evidence="2">histidine kinase</fullName>
        <ecNumber evidence="2">2.7.13.3</ecNumber>
    </recommendedName>
</protein>
<dbReference type="InterPro" id="IPR029016">
    <property type="entry name" value="GAF-like_dom_sf"/>
</dbReference>